<dbReference type="GO" id="GO:0008094">
    <property type="term" value="F:ATP-dependent activity, acting on DNA"/>
    <property type="evidence" value="ECO:0000318"/>
    <property type="project" value="GO_Central"/>
</dbReference>
<dbReference type="GO" id="GO:0003690">
    <property type="term" value="F:double-stranded DNA binding"/>
    <property type="evidence" value="ECO:0000250"/>
    <property type="project" value="UniProtKB"/>
</dbReference>
<dbReference type="GO" id="GO:0003697">
    <property type="term" value="F:single-stranded DNA binding"/>
    <property type="evidence" value="ECO:0000250"/>
    <property type="project" value="UniProtKB"/>
</dbReference>
<dbReference type="GO" id="GO:0070192">
    <property type="term" value="P:chromosome organization involved in meiotic cell cycle"/>
    <property type="evidence" value="ECO:0000318"/>
    <property type="project" value="GO_Central"/>
</dbReference>
<dbReference type="GeneID" id="5978761"/>
<dbReference type="PIRSF" id="PIRSF005856">
    <property type="entry name" value="Rad51"/>
    <property type="match status" value="1"/>
</dbReference>
<evidence type="ECO:0000256" key="2">
    <source>
        <dbReference type="ARBA" id="ARBA00022840"/>
    </source>
</evidence>
<dbReference type="VEuPathDB" id="FungiDB:JI435_116140"/>
<dbReference type="GO" id="GO:0005524">
    <property type="term" value="F:ATP binding"/>
    <property type="evidence" value="ECO:0000250"/>
    <property type="project" value="UniProtKB"/>
</dbReference>
<dbReference type="SUPFAM" id="SSF52540">
    <property type="entry name" value="P-loop containing nucleoside triphosphate hydrolases"/>
    <property type="match status" value="1"/>
</dbReference>
<evidence type="ECO:0000313" key="8">
    <source>
        <dbReference type="Proteomes" id="UP000001055"/>
    </source>
</evidence>
<dbReference type="GO" id="GO:0000794">
    <property type="term" value="C:condensed nuclear chromosome"/>
    <property type="evidence" value="ECO:0000318"/>
    <property type="project" value="GO_Central"/>
</dbReference>
<keyword evidence="1 4" id="KW-0547">Nucleotide-binding</keyword>
<dbReference type="GO" id="GO:0006312">
    <property type="term" value="P:mitotic recombination"/>
    <property type="evidence" value="ECO:0000318"/>
    <property type="project" value="GO_Central"/>
</dbReference>
<dbReference type="Pfam" id="PF08423">
    <property type="entry name" value="Rad51"/>
    <property type="match status" value="1"/>
</dbReference>
<dbReference type="GO" id="GO:0140664">
    <property type="term" value="F:ATP-dependent DNA damage sensor activity"/>
    <property type="evidence" value="ECO:0007669"/>
    <property type="project" value="InterPro"/>
</dbReference>
<dbReference type="GO" id="GO:0000150">
    <property type="term" value="F:DNA strand exchange activity"/>
    <property type="evidence" value="ECO:0000250"/>
    <property type="project" value="UniProtKB"/>
</dbReference>
<dbReference type="InterPro" id="IPR027417">
    <property type="entry name" value="P-loop_NTPase"/>
</dbReference>
<dbReference type="RefSeq" id="XP_001801853.1">
    <property type="nucleotide sequence ID" value="XM_001801801.1"/>
</dbReference>
<dbReference type="InterPro" id="IPR020588">
    <property type="entry name" value="RecA_ATP-bd"/>
</dbReference>
<dbReference type="STRING" id="321614.Q0U9F0"/>
<dbReference type="PANTHER" id="PTHR22942:SF30">
    <property type="entry name" value="MEIOTIC RECOMBINATION PROTEIN DMC1_LIM15 HOMOLOG"/>
    <property type="match status" value="1"/>
</dbReference>
<evidence type="ECO:0008006" key="9">
    <source>
        <dbReference type="Google" id="ProtNLM"/>
    </source>
</evidence>
<protein>
    <recommendedName>
        <fullName evidence="9">Meiotic recombination protein dmc1</fullName>
    </recommendedName>
</protein>
<organism evidence="7 8">
    <name type="scientific">Phaeosphaeria nodorum (strain SN15 / ATCC MYA-4574 / FGSC 10173)</name>
    <name type="common">Glume blotch fungus</name>
    <name type="synonym">Parastagonospora nodorum</name>
    <dbReference type="NCBI Taxonomy" id="321614"/>
    <lineage>
        <taxon>Eukaryota</taxon>
        <taxon>Fungi</taxon>
        <taxon>Dikarya</taxon>
        <taxon>Ascomycota</taxon>
        <taxon>Pezizomycotina</taxon>
        <taxon>Dothideomycetes</taxon>
        <taxon>Pleosporomycetidae</taxon>
        <taxon>Pleosporales</taxon>
        <taxon>Pleosporineae</taxon>
        <taxon>Phaeosphaeriaceae</taxon>
        <taxon>Parastagonospora</taxon>
    </lineage>
</organism>
<feature type="domain" description="RecA family profile 1" evidence="5">
    <location>
        <begin position="168"/>
        <end position="285"/>
    </location>
</feature>
<dbReference type="Proteomes" id="UP000001055">
    <property type="component" value="Unassembled WGS sequence"/>
</dbReference>
<comment type="similarity">
    <text evidence="4">Belongs to the RecA family.</text>
</comment>
<dbReference type="FunCoup" id="Q0U9F0">
    <property type="interactions" value="118"/>
</dbReference>
<name>Q0U9F0_PHANO</name>
<dbReference type="HOGENOM" id="CLU_041732_0_0_1"/>
<evidence type="ECO:0000256" key="3">
    <source>
        <dbReference type="ARBA" id="ARBA00023125"/>
    </source>
</evidence>
<gene>
    <name evidence="7" type="ORF">SNOG_11614</name>
</gene>
<dbReference type="InterPro" id="IPR016467">
    <property type="entry name" value="DNA_recomb/repair_RecA-like"/>
</dbReference>
<dbReference type="FunFam" id="3.40.50.300:FF:002052">
    <property type="entry name" value="DNA repair protein RAD51 homolog"/>
    <property type="match status" value="1"/>
</dbReference>
<dbReference type="KEGG" id="pno:SNOG_11614"/>
<evidence type="ECO:0000313" key="7">
    <source>
        <dbReference type="EMBL" id="EAT81322.2"/>
    </source>
</evidence>
<reference evidence="8" key="1">
    <citation type="journal article" date="2007" name="Plant Cell">
        <title>Dothideomycete-plant interactions illuminated by genome sequencing and EST analysis of the wheat pathogen Stagonospora nodorum.</title>
        <authorList>
            <person name="Hane J.K."/>
            <person name="Lowe R.G."/>
            <person name="Solomon P.S."/>
            <person name="Tan K.C."/>
            <person name="Schoch C.L."/>
            <person name="Spatafora J.W."/>
            <person name="Crous P.W."/>
            <person name="Kodira C."/>
            <person name="Birren B.W."/>
            <person name="Galagan J.E."/>
            <person name="Torriani S.F."/>
            <person name="McDonald B.A."/>
            <person name="Oliver R.P."/>
        </authorList>
    </citation>
    <scope>NUCLEOTIDE SEQUENCE [LARGE SCALE GENOMIC DNA]</scope>
    <source>
        <strain evidence="8">SN15 / ATCC MYA-4574 / FGSC 10173</strain>
    </source>
</reference>
<dbReference type="Gene3D" id="3.40.50.300">
    <property type="entry name" value="P-loop containing nucleotide triphosphate hydrolases"/>
    <property type="match status" value="1"/>
</dbReference>
<dbReference type="InterPro" id="IPR020587">
    <property type="entry name" value="RecA_monomer-monomer_interface"/>
</dbReference>
<dbReference type="InterPro" id="IPR010995">
    <property type="entry name" value="DNA_repair_Rad51/TF_NusA_a-hlx"/>
</dbReference>
<keyword evidence="2 4" id="KW-0067">ATP-binding</keyword>
<accession>Q0U9F0</accession>
<dbReference type="PROSITE" id="PS50162">
    <property type="entry name" value="RECA_2"/>
    <property type="match status" value="1"/>
</dbReference>
<dbReference type="GO" id="GO:0007131">
    <property type="term" value="P:reciprocal meiotic recombination"/>
    <property type="evidence" value="ECO:0000318"/>
    <property type="project" value="GO_Central"/>
</dbReference>
<feature type="domain" description="RecA family profile 2" evidence="6">
    <location>
        <begin position="292"/>
        <end position="335"/>
    </location>
</feature>
<dbReference type="FunFam" id="1.10.150.20:FF:000056">
    <property type="entry name" value="Meiotic recombination protein DMC1"/>
    <property type="match status" value="1"/>
</dbReference>
<dbReference type="InterPro" id="IPR013632">
    <property type="entry name" value="Rad51_C"/>
</dbReference>
<sequence length="353" mass="39227">MAPSSVASDDSGDDSFIVDIDAIQAHGIGAVDIAKLKANGYYTIASVHSATRRNLLKIKGFSEIKVDKVKDAITKCQVTISLALHSGGGFQTAHELGQQRKRVLKISTGSKQLDTILGGWVHASLRLKIMIAYTLKWLPDYEHQRGLRRVPLWKDADVPYYLPKDMGGAEGKVAYIDTEGTFRPERIAQIAERFGVDPETTQDNITYARAVNSEHQMELLNKVAEFFVGNEYRLLIIDSIMALFRVDYTGRGELNERQQKLNQFLSKLTHVAEEFNVAVLLTNQVQSDPGASALFAGADGRKPVGGHILAHASATRILLRKGRGEERVAKIQDSPGIYAREGGDVYHYQRWYQ</sequence>
<dbReference type="eggNOG" id="KOG1434">
    <property type="taxonomic scope" value="Eukaryota"/>
</dbReference>
<evidence type="ECO:0000259" key="5">
    <source>
        <dbReference type="PROSITE" id="PS50162"/>
    </source>
</evidence>
<dbReference type="Gene3D" id="1.10.150.20">
    <property type="entry name" value="5' to 3' exonuclease, C-terminal subdomain"/>
    <property type="match status" value="1"/>
</dbReference>
<evidence type="ECO:0000256" key="1">
    <source>
        <dbReference type="ARBA" id="ARBA00022741"/>
    </source>
</evidence>
<dbReference type="SUPFAM" id="SSF47794">
    <property type="entry name" value="Rad51 N-terminal domain-like"/>
    <property type="match status" value="1"/>
</dbReference>
<dbReference type="GO" id="GO:0000730">
    <property type="term" value="P:DNA recombinase assembly"/>
    <property type="evidence" value="ECO:0000318"/>
    <property type="project" value="GO_Central"/>
</dbReference>
<evidence type="ECO:0000256" key="4">
    <source>
        <dbReference type="RuleBase" id="RU003422"/>
    </source>
</evidence>
<dbReference type="InParanoid" id="Q0U9F0"/>
<dbReference type="EMBL" id="CH445343">
    <property type="protein sequence ID" value="EAT81322.2"/>
    <property type="molecule type" value="Genomic_DNA"/>
</dbReference>
<proteinExistence type="inferred from homology"/>
<keyword evidence="3" id="KW-0238">DNA-binding</keyword>
<dbReference type="GO" id="GO:0042148">
    <property type="term" value="P:DNA strand invasion"/>
    <property type="evidence" value="ECO:0000318"/>
    <property type="project" value="GO_Central"/>
</dbReference>
<dbReference type="PANTHER" id="PTHR22942">
    <property type="entry name" value="RECA/RAD51/RADA DNA STRAND-PAIRING FAMILY MEMBER"/>
    <property type="match status" value="1"/>
</dbReference>
<dbReference type="AlphaFoldDB" id="Q0U9F0"/>
<dbReference type="PROSITE" id="PS50163">
    <property type="entry name" value="RECA_3"/>
    <property type="match status" value="1"/>
</dbReference>
<evidence type="ECO:0000259" key="6">
    <source>
        <dbReference type="PROSITE" id="PS50163"/>
    </source>
</evidence>